<feature type="coiled-coil region" evidence="1">
    <location>
        <begin position="170"/>
        <end position="204"/>
    </location>
</feature>
<name>A0A183IG57_9BILA</name>
<evidence type="ECO:0000256" key="1">
    <source>
        <dbReference type="SAM" id="Coils"/>
    </source>
</evidence>
<feature type="compositionally biased region" description="Polar residues" evidence="2">
    <location>
        <begin position="323"/>
        <end position="351"/>
    </location>
</feature>
<proteinExistence type="predicted"/>
<feature type="region of interest" description="Disordered" evidence="2">
    <location>
        <begin position="292"/>
        <end position="367"/>
    </location>
</feature>
<dbReference type="Proteomes" id="UP000270296">
    <property type="component" value="Unassembled WGS sequence"/>
</dbReference>
<keyword evidence="1" id="KW-0175">Coiled coil</keyword>
<feature type="coiled-coil region" evidence="1">
    <location>
        <begin position="79"/>
        <end position="106"/>
    </location>
</feature>
<evidence type="ECO:0000313" key="3">
    <source>
        <dbReference type="EMBL" id="VDO98263.1"/>
    </source>
</evidence>
<protein>
    <submittedName>
        <fullName evidence="5">DUF4200 domain-containing protein</fullName>
    </submittedName>
</protein>
<reference evidence="3 4" key="2">
    <citation type="submission" date="2018-11" db="EMBL/GenBank/DDBJ databases">
        <authorList>
            <consortium name="Pathogen Informatics"/>
        </authorList>
    </citation>
    <scope>NUCLEOTIDE SEQUENCE [LARGE SCALE GENOMIC DNA]</scope>
</reference>
<feature type="compositionally biased region" description="Low complexity" evidence="2">
    <location>
        <begin position="293"/>
        <end position="322"/>
    </location>
</feature>
<dbReference type="AlphaFoldDB" id="A0A183IG57"/>
<feature type="coiled-coil region" evidence="1">
    <location>
        <begin position="388"/>
        <end position="436"/>
    </location>
</feature>
<dbReference type="WBParaSite" id="SBAD_0000273101-mRNA-1">
    <property type="protein sequence ID" value="SBAD_0000273101-mRNA-1"/>
    <property type="gene ID" value="SBAD_0000273101"/>
</dbReference>
<organism evidence="5">
    <name type="scientific">Soboliphyme baturini</name>
    <dbReference type="NCBI Taxonomy" id="241478"/>
    <lineage>
        <taxon>Eukaryota</taxon>
        <taxon>Metazoa</taxon>
        <taxon>Ecdysozoa</taxon>
        <taxon>Nematoda</taxon>
        <taxon>Enoplea</taxon>
        <taxon>Dorylaimia</taxon>
        <taxon>Dioctophymatida</taxon>
        <taxon>Dioctophymatoidea</taxon>
        <taxon>Soboliphymatidae</taxon>
        <taxon>Soboliphyme</taxon>
    </lineage>
</organism>
<dbReference type="EMBL" id="UZAM01007314">
    <property type="protein sequence ID" value="VDO98263.1"/>
    <property type="molecule type" value="Genomic_DNA"/>
</dbReference>
<sequence>MNDDDEEDVSVVDMPTDEEAELDPDMRATLEEVEKSLFDITDELAFRQDVEKSNEEKTESLQQQFHVLKKELLNIDMFKQAYNTEIEAAKEYIKDLKESNEKVSEALLYHRHEIRSLKRNNGISRSKIKKYKQRLANSAKMTEEAKTSIQPLVQKSAALCTERENFELVCEVKDTRIELLTKELDALNKEISRLEEEQVNEQLVMEGRYFFARCGSFSDDEAPVIKGEPLSCCYVPSCQTAMSSFLSLNFTACLSPLAACAAFCTPGDDRGGTVLMASIPRGAVEELSDFLATPKSPDTSLTPSTPGTPHTPSIPSPSGTPSASDTSSTSGALSLPSTPATCSIPNTPNAMSTPSTPDVSSPPSEEFDKAINENQDLRQLLLGDQKNVQKETENKDGVLGKLEELRRNAQELEVKLKELKEAQKLEESESDEIEQGCTELCTANIYHYTGKLTEARKSCRELELQVSSLFFECDRLETEAQQATEETR</sequence>
<evidence type="ECO:0000313" key="4">
    <source>
        <dbReference type="Proteomes" id="UP000270296"/>
    </source>
</evidence>
<keyword evidence="4" id="KW-1185">Reference proteome</keyword>
<evidence type="ECO:0000313" key="5">
    <source>
        <dbReference type="WBParaSite" id="SBAD_0000273101-mRNA-1"/>
    </source>
</evidence>
<gene>
    <name evidence="3" type="ORF">SBAD_LOCUS2601</name>
</gene>
<feature type="compositionally biased region" description="Low complexity" evidence="2">
    <location>
        <begin position="352"/>
        <end position="364"/>
    </location>
</feature>
<evidence type="ECO:0000256" key="2">
    <source>
        <dbReference type="SAM" id="MobiDB-lite"/>
    </source>
</evidence>
<accession>A0A183IG57</accession>
<reference evidence="5" key="1">
    <citation type="submission" date="2016-06" db="UniProtKB">
        <authorList>
            <consortium name="WormBaseParasite"/>
        </authorList>
    </citation>
    <scope>IDENTIFICATION</scope>
</reference>